<dbReference type="PANTHER" id="PTHR33606">
    <property type="entry name" value="PROTEIN YCII"/>
    <property type="match status" value="1"/>
</dbReference>
<dbReference type="EMBL" id="KV722354">
    <property type="protein sequence ID" value="OCH93453.1"/>
    <property type="molecule type" value="Genomic_DNA"/>
</dbReference>
<name>A0A8E2DPP0_9APHY</name>
<reference evidence="2 3" key="1">
    <citation type="submission" date="2016-07" db="EMBL/GenBank/DDBJ databases">
        <title>Draft genome of the white-rot fungus Obba rivulosa 3A-2.</title>
        <authorList>
            <consortium name="DOE Joint Genome Institute"/>
            <person name="Miettinen O."/>
            <person name="Riley R."/>
            <person name="Acob R."/>
            <person name="Barry K."/>
            <person name="Cullen D."/>
            <person name="De Vries R."/>
            <person name="Hainaut M."/>
            <person name="Hatakka A."/>
            <person name="Henrissat B."/>
            <person name="Hilden K."/>
            <person name="Kuo R."/>
            <person name="Labutti K."/>
            <person name="Lipzen A."/>
            <person name="Makela M.R."/>
            <person name="Sandor L."/>
            <person name="Spatafora J.W."/>
            <person name="Grigoriev I.V."/>
            <person name="Hibbett D.S."/>
        </authorList>
    </citation>
    <scope>NUCLEOTIDE SEQUENCE [LARGE SCALE GENOMIC DNA]</scope>
    <source>
        <strain evidence="2 3">3A-2</strain>
    </source>
</reference>
<dbReference type="Gene3D" id="3.30.70.1060">
    <property type="entry name" value="Dimeric alpha+beta barrel"/>
    <property type="match status" value="1"/>
</dbReference>
<protein>
    <recommendedName>
        <fullName evidence="1">YCII-related domain-containing protein</fullName>
    </recommendedName>
</protein>
<dbReference type="InterPro" id="IPR005545">
    <property type="entry name" value="YCII"/>
</dbReference>
<evidence type="ECO:0000313" key="2">
    <source>
        <dbReference type="EMBL" id="OCH93453.1"/>
    </source>
</evidence>
<keyword evidence="3" id="KW-1185">Reference proteome</keyword>
<dbReference type="PANTHER" id="PTHR33606:SF3">
    <property type="entry name" value="PROTEIN YCII"/>
    <property type="match status" value="1"/>
</dbReference>
<dbReference type="SUPFAM" id="SSF54909">
    <property type="entry name" value="Dimeric alpha+beta barrel"/>
    <property type="match status" value="1"/>
</dbReference>
<evidence type="ECO:0000259" key="1">
    <source>
        <dbReference type="Pfam" id="PF03795"/>
    </source>
</evidence>
<dbReference type="Proteomes" id="UP000250043">
    <property type="component" value="Unassembled WGS sequence"/>
</dbReference>
<gene>
    <name evidence="2" type="ORF">OBBRIDRAFT_724788</name>
</gene>
<sequence>MSSTASPGTTLYKFLVYAPDKADPSAAHHRQALQAEHMKVNEPKLKSGYFNVAGLLLSEPSLGIPENKQTLAGSFMIVEAENIDSVKEHLKKDPYYTSGKWDTDRVAIHPFYWALGQQ</sequence>
<dbReference type="OrthoDB" id="5519740at2759"/>
<accession>A0A8E2DPP0</accession>
<dbReference type="InterPro" id="IPR011008">
    <property type="entry name" value="Dimeric_a/b-barrel"/>
</dbReference>
<proteinExistence type="predicted"/>
<dbReference type="Pfam" id="PF03795">
    <property type="entry name" value="YCII"/>
    <property type="match status" value="1"/>
</dbReference>
<organism evidence="2 3">
    <name type="scientific">Obba rivulosa</name>
    <dbReference type="NCBI Taxonomy" id="1052685"/>
    <lineage>
        <taxon>Eukaryota</taxon>
        <taxon>Fungi</taxon>
        <taxon>Dikarya</taxon>
        <taxon>Basidiomycota</taxon>
        <taxon>Agaricomycotina</taxon>
        <taxon>Agaricomycetes</taxon>
        <taxon>Polyporales</taxon>
        <taxon>Gelatoporiaceae</taxon>
        <taxon>Obba</taxon>
    </lineage>
</organism>
<dbReference type="InterPro" id="IPR051807">
    <property type="entry name" value="Sec-metab_biosynth-assoc"/>
</dbReference>
<feature type="domain" description="YCII-related" evidence="1">
    <location>
        <begin position="21"/>
        <end position="102"/>
    </location>
</feature>
<evidence type="ECO:0000313" key="3">
    <source>
        <dbReference type="Proteomes" id="UP000250043"/>
    </source>
</evidence>
<dbReference type="AlphaFoldDB" id="A0A8E2DPP0"/>